<dbReference type="PANTHER" id="PTHR47313">
    <property type="entry name" value="RIBOSOMAL RNA LARGE SUBUNIT METHYLTRANSFERASE K/L"/>
    <property type="match status" value="1"/>
</dbReference>
<evidence type="ECO:0000256" key="4">
    <source>
        <dbReference type="ARBA" id="ARBA00022679"/>
    </source>
</evidence>
<dbReference type="EC" id="2.1.1.264" evidence="6"/>
<accession>A0ABV9LT55</accession>
<dbReference type="Pfam" id="PF01170">
    <property type="entry name" value="UPF0020"/>
    <property type="match status" value="1"/>
</dbReference>
<dbReference type="SMART" id="SM00981">
    <property type="entry name" value="THUMP"/>
    <property type="match status" value="1"/>
</dbReference>
<feature type="domain" description="THUMP" evidence="8">
    <location>
        <begin position="45"/>
        <end position="156"/>
    </location>
</feature>
<evidence type="ECO:0000256" key="3">
    <source>
        <dbReference type="ARBA" id="ARBA00022603"/>
    </source>
</evidence>
<dbReference type="Gene3D" id="3.30.750.80">
    <property type="entry name" value="RNA methyltransferase domain (HRMD) like"/>
    <property type="match status" value="1"/>
</dbReference>
<dbReference type="PROSITE" id="PS01261">
    <property type="entry name" value="UPF0020"/>
    <property type="match status" value="1"/>
</dbReference>
<evidence type="ECO:0000313" key="9">
    <source>
        <dbReference type="EMBL" id="MFC4699465.1"/>
    </source>
</evidence>
<dbReference type="HAMAP" id="MF_01858">
    <property type="entry name" value="23SrRNA_methyltr_KL"/>
    <property type="match status" value="1"/>
</dbReference>
<evidence type="ECO:0000259" key="8">
    <source>
        <dbReference type="PROSITE" id="PS51165"/>
    </source>
</evidence>
<comment type="catalytic activity">
    <reaction evidence="6">
        <text>guanosine(2069) in 23S rRNA + S-adenosyl-L-methionine = N(2)-methylguanosine(2069) in 23S rRNA + S-adenosyl-L-homocysteine + H(+)</text>
        <dbReference type="Rhea" id="RHEA:43772"/>
        <dbReference type="Rhea" id="RHEA-COMP:10688"/>
        <dbReference type="Rhea" id="RHEA-COMP:10689"/>
        <dbReference type="ChEBI" id="CHEBI:15378"/>
        <dbReference type="ChEBI" id="CHEBI:57856"/>
        <dbReference type="ChEBI" id="CHEBI:59789"/>
        <dbReference type="ChEBI" id="CHEBI:74269"/>
        <dbReference type="ChEBI" id="CHEBI:74481"/>
        <dbReference type="EC" id="2.1.1.264"/>
    </reaction>
</comment>
<dbReference type="Gene3D" id="3.40.50.150">
    <property type="entry name" value="Vaccinia Virus protein VP39"/>
    <property type="match status" value="2"/>
</dbReference>
<dbReference type="Pfam" id="PF22020">
    <property type="entry name" value="RlmL_1st"/>
    <property type="match status" value="1"/>
</dbReference>
<keyword evidence="2 6" id="KW-0698">rRNA processing</keyword>
<dbReference type="RefSeq" id="WP_382406211.1">
    <property type="nucleotide sequence ID" value="NZ_JBHSGU010000002.1"/>
</dbReference>
<keyword evidence="1 6" id="KW-0963">Cytoplasm</keyword>
<dbReference type="InterPro" id="IPR017244">
    <property type="entry name" value="23SrRNA_methyltr_KL"/>
</dbReference>
<dbReference type="InterPro" id="IPR019614">
    <property type="entry name" value="SAM-dep_methyl-trfase"/>
</dbReference>
<keyword evidence="3 6" id="KW-0489">Methyltransferase</keyword>
<comment type="caution">
    <text evidence="9">The sequence shown here is derived from an EMBL/GenBank/DDBJ whole genome shotgun (WGS) entry which is preliminary data.</text>
</comment>
<keyword evidence="10" id="KW-1185">Reference proteome</keyword>
<dbReference type="InterPro" id="IPR029063">
    <property type="entry name" value="SAM-dependent_MTases_sf"/>
</dbReference>
<keyword evidence="4 6" id="KW-0808">Transferase</keyword>
<keyword evidence="5 6" id="KW-0949">S-adenosyl-L-methionine</keyword>
<dbReference type="InterPro" id="IPR004114">
    <property type="entry name" value="THUMP_dom"/>
</dbReference>
<dbReference type="Pfam" id="PF10672">
    <property type="entry name" value="Methyltrans_SAM"/>
    <property type="match status" value="1"/>
</dbReference>
<gene>
    <name evidence="9" type="primary">rlmKL</name>
    <name evidence="6" type="synonym">rlmL</name>
    <name evidence="9" type="ORF">ACFO4O_04750</name>
</gene>
<dbReference type="Gene3D" id="3.30.2130.30">
    <property type="match status" value="1"/>
</dbReference>
<sequence>MLECLLIAAKGLDELLKLEIQKILGEERAIALTPGQCRLTVTLEELYTLNLHTRLANRVLLVLASGTVKDAEDIYTLTQSVKWPEQFDVNSAFAVRFNGVNREIRNTQFGGLKIKDAVVDQFVELTGRRPDVSRQDPDVQIHGRLRREKLDICIDFSGTSLHQRGYREASGEAPLKEQVAAAVLMRSGWADNTDLCLLDPMCGSGTIAIEAALIASNTPPNLHRFHWGFEHFLGHDKALWQQVKARAVEAIDEPAAKIYAFDISTPVLDMARENAQASGMSAYIEFKQCDARQAQVKEDKGYIVSNPPYGERLGEYVGLLPLFDAFGKHLKTHFANWRVSLLSSDQQLLKAIKLRAHKRYAMNNGKLECVLANYELNEDNLASFDAVGTLPAEEFANRLVKNQKRLQKWLKRENIEAYRIYDADLPHYNFAIDVYGAWVIVQEYAAPKSLPEAVAKERLQQALLRIPTILKCPTQQVVVKQRVKQSGSSQYQKHSNSGKRVTVTEYGAKFYINPADYLDVGLFLDHRTTRQMFAAKAKQKHVLNLFCYTGSVSVHAALHGAKSVTSVDMSRTYINWAKDNFELNGIQGNHVFEQADCLEWLNGRAQTHLPKFDAIFIDPPSFSNSKRMDGTWDVQRDHVGLIKNALACLQPDGFIYFSNNLRKFSLDQEAIEALGVKAVNIGHKTLPEDFIRNPKIHHCWEISRL</sequence>
<dbReference type="Proteomes" id="UP001595897">
    <property type="component" value="Unassembled WGS sequence"/>
</dbReference>
<protein>
    <recommendedName>
        <fullName evidence="6">Ribosomal RNA large subunit methyltransferase K/L</fullName>
    </recommendedName>
    <domain>
        <recommendedName>
            <fullName evidence="6">23S rRNA m2G2445 methyltransferase</fullName>
            <ecNumber evidence="6">2.1.1.173</ecNumber>
        </recommendedName>
        <alternativeName>
            <fullName evidence="6">rRNA (guanine-N(2)-)-methyltransferase RlmL</fullName>
        </alternativeName>
    </domain>
    <domain>
        <recommendedName>
            <fullName evidence="6">23S rRNA m7G2069 methyltransferase</fullName>
            <ecNumber evidence="6">2.1.1.264</ecNumber>
        </recommendedName>
        <alternativeName>
            <fullName evidence="6">rRNA (guanine-N(7)-)-methyltransferase RlmK</fullName>
        </alternativeName>
    </domain>
</protein>
<organism evidence="9 10">
    <name type="scientific">Glaciecola siphonariae</name>
    <dbReference type="NCBI Taxonomy" id="521012"/>
    <lineage>
        <taxon>Bacteria</taxon>
        <taxon>Pseudomonadati</taxon>
        <taxon>Pseudomonadota</taxon>
        <taxon>Gammaproteobacteria</taxon>
        <taxon>Alteromonadales</taxon>
        <taxon>Alteromonadaceae</taxon>
        <taxon>Glaciecola</taxon>
    </lineage>
</organism>
<evidence type="ECO:0000256" key="1">
    <source>
        <dbReference type="ARBA" id="ARBA00022490"/>
    </source>
</evidence>
<dbReference type="SUPFAM" id="SSF53335">
    <property type="entry name" value="S-adenosyl-L-methionine-dependent methyltransferases"/>
    <property type="match status" value="2"/>
</dbReference>
<evidence type="ECO:0000313" key="10">
    <source>
        <dbReference type="Proteomes" id="UP001595897"/>
    </source>
</evidence>
<reference evidence="10" key="1">
    <citation type="journal article" date="2019" name="Int. J. Syst. Evol. Microbiol.">
        <title>The Global Catalogue of Microorganisms (GCM) 10K type strain sequencing project: providing services to taxonomists for standard genome sequencing and annotation.</title>
        <authorList>
            <consortium name="The Broad Institute Genomics Platform"/>
            <consortium name="The Broad Institute Genome Sequencing Center for Infectious Disease"/>
            <person name="Wu L."/>
            <person name="Ma J."/>
        </authorList>
    </citation>
    <scope>NUCLEOTIDE SEQUENCE [LARGE SCALE GENOMIC DNA]</scope>
    <source>
        <strain evidence="10">KACC 12507</strain>
    </source>
</reference>
<dbReference type="InterPro" id="IPR054170">
    <property type="entry name" value="RlmL_1st"/>
</dbReference>
<proteinExistence type="inferred from homology"/>
<dbReference type="NCBIfam" id="NF008748">
    <property type="entry name" value="PRK11783.1"/>
    <property type="match status" value="1"/>
</dbReference>
<dbReference type="EMBL" id="JBHSGU010000002">
    <property type="protein sequence ID" value="MFC4699465.1"/>
    <property type="molecule type" value="Genomic_DNA"/>
</dbReference>
<comment type="catalytic activity">
    <reaction evidence="6">
        <text>guanosine(2445) in 23S rRNA + S-adenosyl-L-methionine = N(2)-methylguanosine(2445) in 23S rRNA + S-adenosyl-L-homocysteine + H(+)</text>
        <dbReference type="Rhea" id="RHEA:42740"/>
        <dbReference type="Rhea" id="RHEA-COMP:10215"/>
        <dbReference type="Rhea" id="RHEA-COMP:10216"/>
        <dbReference type="ChEBI" id="CHEBI:15378"/>
        <dbReference type="ChEBI" id="CHEBI:57856"/>
        <dbReference type="ChEBI" id="CHEBI:59789"/>
        <dbReference type="ChEBI" id="CHEBI:74269"/>
        <dbReference type="ChEBI" id="CHEBI:74481"/>
        <dbReference type="EC" id="2.1.1.173"/>
    </reaction>
</comment>
<dbReference type="InterPro" id="IPR002052">
    <property type="entry name" value="DNA_methylase_N6_adenine_CS"/>
</dbReference>
<dbReference type="CDD" id="cd02440">
    <property type="entry name" value="AdoMet_MTases"/>
    <property type="match status" value="1"/>
</dbReference>
<name>A0ABV9LT55_9ALTE</name>
<evidence type="ECO:0000256" key="5">
    <source>
        <dbReference type="ARBA" id="ARBA00022691"/>
    </source>
</evidence>
<dbReference type="PIRSF" id="PIRSF037618">
    <property type="entry name" value="RNA_Mtase_bacteria_prd"/>
    <property type="match status" value="1"/>
</dbReference>
<dbReference type="PROSITE" id="PS51165">
    <property type="entry name" value="THUMP"/>
    <property type="match status" value="1"/>
</dbReference>
<keyword evidence="7" id="KW-0694">RNA-binding</keyword>
<evidence type="ECO:0000256" key="2">
    <source>
        <dbReference type="ARBA" id="ARBA00022552"/>
    </source>
</evidence>
<evidence type="ECO:0000256" key="7">
    <source>
        <dbReference type="PROSITE-ProRule" id="PRU00529"/>
    </source>
</evidence>
<comment type="similarity">
    <text evidence="6">Belongs to the methyltransferase superfamily. RlmKL family.</text>
</comment>
<comment type="subcellular location">
    <subcellularLocation>
        <location evidence="6">Cytoplasm</location>
    </subcellularLocation>
</comment>
<evidence type="ECO:0000256" key="6">
    <source>
        <dbReference type="HAMAP-Rule" id="MF_01858"/>
    </source>
</evidence>
<dbReference type="PROSITE" id="PS00092">
    <property type="entry name" value="N6_MTASE"/>
    <property type="match status" value="1"/>
</dbReference>
<dbReference type="CDD" id="cd11715">
    <property type="entry name" value="THUMP_AdoMetMT"/>
    <property type="match status" value="1"/>
</dbReference>
<dbReference type="EC" id="2.1.1.173" evidence="6"/>
<dbReference type="GO" id="GO:0052915">
    <property type="term" value="F:23S rRNA (guanine(2445)-N(2))-methyltransferase activity"/>
    <property type="evidence" value="ECO:0007669"/>
    <property type="project" value="UniProtKB-EC"/>
</dbReference>
<dbReference type="Pfam" id="PF02926">
    <property type="entry name" value="THUMP"/>
    <property type="match status" value="1"/>
</dbReference>
<comment type="function">
    <text evidence="6">Specifically methylates the guanine in position 2445 (m2G2445) and the guanine in position 2069 (m7G2069) of 23S rRNA.</text>
</comment>
<dbReference type="InterPro" id="IPR000241">
    <property type="entry name" value="RlmKL-like_Mtase"/>
</dbReference>
<dbReference type="InterPro" id="IPR053943">
    <property type="entry name" value="RlmKL-like_Mtase_CS"/>
</dbReference>
<dbReference type="PANTHER" id="PTHR47313:SF1">
    <property type="entry name" value="RIBOSOMAL RNA LARGE SUBUNIT METHYLTRANSFERASE K_L"/>
    <property type="match status" value="1"/>
</dbReference>